<dbReference type="AlphaFoldDB" id="A0AAW9QM90"/>
<dbReference type="Pfam" id="PF07589">
    <property type="entry name" value="PEP-CTERM"/>
    <property type="match status" value="1"/>
</dbReference>
<feature type="signal peptide" evidence="1">
    <location>
        <begin position="1"/>
        <end position="22"/>
    </location>
</feature>
<reference evidence="3 4" key="1">
    <citation type="submission" date="2024-02" db="EMBL/GenBank/DDBJ databases">
        <title>Genome sequence of Aquincola sp. MAHUQ-54.</title>
        <authorList>
            <person name="Huq M.A."/>
        </authorList>
    </citation>
    <scope>NUCLEOTIDE SEQUENCE [LARGE SCALE GENOMIC DNA]</scope>
    <source>
        <strain evidence="3 4">MAHUQ-54</strain>
    </source>
</reference>
<keyword evidence="1" id="KW-0732">Signal</keyword>
<accession>A0AAW9QM90</accession>
<evidence type="ECO:0000313" key="3">
    <source>
        <dbReference type="EMBL" id="MEF7615700.1"/>
    </source>
</evidence>
<dbReference type="NCBIfam" id="TIGR02595">
    <property type="entry name" value="PEP_CTERM"/>
    <property type="match status" value="1"/>
</dbReference>
<feature type="chain" id="PRO_5043925647" evidence="1">
    <location>
        <begin position="23"/>
        <end position="233"/>
    </location>
</feature>
<dbReference type="InterPro" id="IPR013424">
    <property type="entry name" value="Ice-binding_C"/>
</dbReference>
<keyword evidence="4" id="KW-1185">Reference proteome</keyword>
<feature type="domain" description="Ice-binding protein C-terminal" evidence="2">
    <location>
        <begin position="200"/>
        <end position="225"/>
    </location>
</feature>
<evidence type="ECO:0000313" key="4">
    <source>
        <dbReference type="Proteomes" id="UP001336250"/>
    </source>
</evidence>
<evidence type="ECO:0000259" key="2">
    <source>
        <dbReference type="Pfam" id="PF07589"/>
    </source>
</evidence>
<sequence length="233" mass="23136">MKTLRTTIAAALLACAALGAHAAPGPYTSSSFASDAVAVAGAVADVDSKASPLDTPPLISTAVAISGADFASASGFAGGGLLVAQAEASSASEAVSAVGTAFFEGMFSMTGVGAVAFKIDLLEQNFTDAGQFSDASLFFKLTFEGTTYADVVLTGDDGPYVLNLTLPGAGTGMFSLLLASEANALRGDASNFAQAEFMAAVPEPGQLSLLLAGLGLVGVVIRSRRRIGAPSAA</sequence>
<evidence type="ECO:0000256" key="1">
    <source>
        <dbReference type="SAM" id="SignalP"/>
    </source>
</evidence>
<dbReference type="Proteomes" id="UP001336250">
    <property type="component" value="Unassembled WGS sequence"/>
</dbReference>
<name>A0AAW9QM90_9BURK</name>
<organism evidence="3 4">
    <name type="scientific">Aquincola agrisoli</name>
    <dbReference type="NCBI Taxonomy" id="3119538"/>
    <lineage>
        <taxon>Bacteria</taxon>
        <taxon>Pseudomonadati</taxon>
        <taxon>Pseudomonadota</taxon>
        <taxon>Betaproteobacteria</taxon>
        <taxon>Burkholderiales</taxon>
        <taxon>Sphaerotilaceae</taxon>
        <taxon>Aquincola</taxon>
    </lineage>
</organism>
<gene>
    <name evidence="3" type="ORF">V4F39_17435</name>
</gene>
<dbReference type="RefSeq" id="WP_332291002.1">
    <property type="nucleotide sequence ID" value="NZ_JAZIBG010000036.1"/>
</dbReference>
<protein>
    <submittedName>
        <fullName evidence="3">PEP-CTERM sorting domain-containing protein</fullName>
    </submittedName>
</protein>
<dbReference type="EMBL" id="JAZIBG010000036">
    <property type="protein sequence ID" value="MEF7615700.1"/>
    <property type="molecule type" value="Genomic_DNA"/>
</dbReference>
<comment type="caution">
    <text evidence="3">The sequence shown here is derived from an EMBL/GenBank/DDBJ whole genome shotgun (WGS) entry which is preliminary data.</text>
</comment>
<proteinExistence type="predicted"/>